<reference evidence="2" key="1">
    <citation type="journal article" date="2014" name="Int. J. Syst. Evol. Microbiol.">
        <title>Complete genome sequence of Corynebacterium casei LMG S-19264T (=DSM 44701T), isolated from a smear-ripened cheese.</title>
        <authorList>
            <consortium name="US DOE Joint Genome Institute (JGI-PGF)"/>
            <person name="Walter F."/>
            <person name="Albersmeier A."/>
            <person name="Kalinowski J."/>
            <person name="Ruckert C."/>
        </authorList>
    </citation>
    <scope>NUCLEOTIDE SEQUENCE</scope>
    <source>
        <strain evidence="2">KCTC 22164</strain>
    </source>
</reference>
<keyword evidence="3" id="KW-1185">Reference proteome</keyword>
<evidence type="ECO:0000313" key="3">
    <source>
        <dbReference type="Proteomes" id="UP000631300"/>
    </source>
</evidence>
<feature type="chain" id="PRO_5037632090" description="DUF1579 domain-containing protein" evidence="1">
    <location>
        <begin position="29"/>
        <end position="173"/>
    </location>
</feature>
<comment type="caution">
    <text evidence="2">The sequence shown here is derived from an EMBL/GenBank/DDBJ whole genome shotgun (WGS) entry which is preliminary data.</text>
</comment>
<accession>A0A918JK24</accession>
<evidence type="ECO:0000256" key="1">
    <source>
        <dbReference type="SAM" id="SignalP"/>
    </source>
</evidence>
<organism evidence="2 3">
    <name type="scientific">Alteromonas halophila</name>
    <dbReference type="NCBI Taxonomy" id="516698"/>
    <lineage>
        <taxon>Bacteria</taxon>
        <taxon>Pseudomonadati</taxon>
        <taxon>Pseudomonadota</taxon>
        <taxon>Gammaproteobacteria</taxon>
        <taxon>Alteromonadales</taxon>
        <taxon>Alteromonadaceae</taxon>
        <taxon>Alteromonas/Salinimonas group</taxon>
        <taxon>Alteromonas</taxon>
    </lineage>
</organism>
<feature type="signal peptide" evidence="1">
    <location>
        <begin position="1"/>
        <end position="28"/>
    </location>
</feature>
<keyword evidence="1" id="KW-0732">Signal</keyword>
<dbReference type="AlphaFoldDB" id="A0A918JK24"/>
<evidence type="ECO:0008006" key="4">
    <source>
        <dbReference type="Google" id="ProtNLM"/>
    </source>
</evidence>
<dbReference type="EMBL" id="BMXP01000003">
    <property type="protein sequence ID" value="GGW82610.1"/>
    <property type="molecule type" value="Genomic_DNA"/>
</dbReference>
<sequence length="173" mass="19167">MSDQSLMKFLCCLFLIIVSLFHSSVVSAAQACVGPSYQAFDFWLGHWTVTTPDGKKAGTNRIKKVYDGCVITEHYSNTSGPYGSSINMYDSTTGKWYQTWGDKTGLRLQLEGQLTNGSMIMSGATLNDDGQTVLHQIAWTPNDDGTVTQHWQVKSPSTSGWQTLFKGTYTKEE</sequence>
<gene>
    <name evidence="2" type="ORF">GCM10007391_14620</name>
</gene>
<reference evidence="2" key="2">
    <citation type="submission" date="2020-09" db="EMBL/GenBank/DDBJ databases">
        <authorList>
            <person name="Sun Q."/>
            <person name="Kim S."/>
        </authorList>
    </citation>
    <scope>NUCLEOTIDE SEQUENCE</scope>
    <source>
        <strain evidence="2">KCTC 22164</strain>
    </source>
</reference>
<dbReference type="Proteomes" id="UP000631300">
    <property type="component" value="Unassembled WGS sequence"/>
</dbReference>
<evidence type="ECO:0000313" key="2">
    <source>
        <dbReference type="EMBL" id="GGW82610.1"/>
    </source>
</evidence>
<protein>
    <recommendedName>
        <fullName evidence="4">DUF1579 domain-containing protein</fullName>
    </recommendedName>
</protein>
<name>A0A918JK24_9ALTE</name>
<proteinExistence type="predicted"/>